<gene>
    <name evidence="1" type="ORF">E2C01_037205</name>
</gene>
<dbReference type="EMBL" id="VSRR010005884">
    <property type="protein sequence ID" value="MPC43555.1"/>
    <property type="molecule type" value="Genomic_DNA"/>
</dbReference>
<dbReference type="Proteomes" id="UP000324222">
    <property type="component" value="Unassembled WGS sequence"/>
</dbReference>
<keyword evidence="2" id="KW-1185">Reference proteome</keyword>
<name>A0A5B7FDJ1_PORTR</name>
<protein>
    <submittedName>
        <fullName evidence="1">Uncharacterized protein</fullName>
    </submittedName>
</protein>
<dbReference type="AlphaFoldDB" id="A0A5B7FDJ1"/>
<proteinExistence type="predicted"/>
<evidence type="ECO:0000313" key="2">
    <source>
        <dbReference type="Proteomes" id="UP000324222"/>
    </source>
</evidence>
<organism evidence="1 2">
    <name type="scientific">Portunus trituberculatus</name>
    <name type="common">Swimming crab</name>
    <name type="synonym">Neptunus trituberculatus</name>
    <dbReference type="NCBI Taxonomy" id="210409"/>
    <lineage>
        <taxon>Eukaryota</taxon>
        <taxon>Metazoa</taxon>
        <taxon>Ecdysozoa</taxon>
        <taxon>Arthropoda</taxon>
        <taxon>Crustacea</taxon>
        <taxon>Multicrustacea</taxon>
        <taxon>Malacostraca</taxon>
        <taxon>Eumalacostraca</taxon>
        <taxon>Eucarida</taxon>
        <taxon>Decapoda</taxon>
        <taxon>Pleocyemata</taxon>
        <taxon>Brachyura</taxon>
        <taxon>Eubrachyura</taxon>
        <taxon>Portunoidea</taxon>
        <taxon>Portunidae</taxon>
        <taxon>Portuninae</taxon>
        <taxon>Portunus</taxon>
    </lineage>
</organism>
<evidence type="ECO:0000313" key="1">
    <source>
        <dbReference type="EMBL" id="MPC43555.1"/>
    </source>
</evidence>
<reference evidence="1 2" key="1">
    <citation type="submission" date="2019-05" db="EMBL/GenBank/DDBJ databases">
        <title>Another draft genome of Portunus trituberculatus and its Hox gene families provides insights of decapod evolution.</title>
        <authorList>
            <person name="Jeong J.-H."/>
            <person name="Song I."/>
            <person name="Kim S."/>
            <person name="Choi T."/>
            <person name="Kim D."/>
            <person name="Ryu S."/>
            <person name="Kim W."/>
        </authorList>
    </citation>
    <scope>NUCLEOTIDE SEQUENCE [LARGE SCALE GENOMIC DNA]</scope>
    <source>
        <tissue evidence="1">Muscle</tissue>
    </source>
</reference>
<accession>A0A5B7FDJ1</accession>
<sequence>MGPSEKDILQTTKKSSSFSLEEKSELSAQYWWIRVEGERDGGVAPGDFFSPYVGCSVAEPRPHSLSLTSCQYFRSSRFSPLP</sequence>
<comment type="caution">
    <text evidence="1">The sequence shown here is derived from an EMBL/GenBank/DDBJ whole genome shotgun (WGS) entry which is preliminary data.</text>
</comment>